<feature type="compositionally biased region" description="Basic and acidic residues" evidence="1">
    <location>
        <begin position="1"/>
        <end position="22"/>
    </location>
</feature>
<comment type="caution">
    <text evidence="2">The sequence shown here is derived from an EMBL/GenBank/DDBJ whole genome shotgun (WGS) entry which is preliminary data.</text>
</comment>
<reference evidence="2" key="1">
    <citation type="journal article" date="2023" name="Mol. Phylogenet. Evol.">
        <title>Genome-scale phylogeny and comparative genomics of the fungal order Sordariales.</title>
        <authorList>
            <person name="Hensen N."/>
            <person name="Bonometti L."/>
            <person name="Westerberg I."/>
            <person name="Brannstrom I.O."/>
            <person name="Guillou S."/>
            <person name="Cros-Aarteil S."/>
            <person name="Calhoun S."/>
            <person name="Haridas S."/>
            <person name="Kuo A."/>
            <person name="Mondo S."/>
            <person name="Pangilinan J."/>
            <person name="Riley R."/>
            <person name="LaButti K."/>
            <person name="Andreopoulos B."/>
            <person name="Lipzen A."/>
            <person name="Chen C."/>
            <person name="Yan M."/>
            <person name="Daum C."/>
            <person name="Ng V."/>
            <person name="Clum A."/>
            <person name="Steindorff A."/>
            <person name="Ohm R.A."/>
            <person name="Martin F."/>
            <person name="Silar P."/>
            <person name="Natvig D.O."/>
            <person name="Lalanne C."/>
            <person name="Gautier V."/>
            <person name="Ament-Velasquez S.L."/>
            <person name="Kruys A."/>
            <person name="Hutchinson M.I."/>
            <person name="Powell A.J."/>
            <person name="Barry K."/>
            <person name="Miller A.N."/>
            <person name="Grigoriev I.V."/>
            <person name="Debuchy R."/>
            <person name="Gladieux P."/>
            <person name="Hiltunen Thoren M."/>
            <person name="Johannesson H."/>
        </authorList>
    </citation>
    <scope>NUCLEOTIDE SEQUENCE</scope>
    <source>
        <strain evidence="2">CBS 333.67</strain>
    </source>
</reference>
<proteinExistence type="predicted"/>
<feature type="region of interest" description="Disordered" evidence="1">
    <location>
        <begin position="1"/>
        <end position="43"/>
    </location>
</feature>
<evidence type="ECO:0000313" key="3">
    <source>
        <dbReference type="Proteomes" id="UP001273166"/>
    </source>
</evidence>
<sequence length="188" mass="20743">MNSLDREDQEKINGLKPKREDQAASSPPNDQGEASARGAGPAADIDIVLRKADDVKEKDKEGTWKPVLENITKGGLAFKSLGDAAVKFDQSGYAALGWSVVSFGLQIAANNDAVRELALSSSQFVRDFTTRYAAYETLFRGAQPDEEFDRRLVAAYKAILHYVIALDKYLRQGGLGLYFVMDIWSSQF</sequence>
<dbReference type="AlphaFoldDB" id="A0AAJ0GSG6"/>
<dbReference type="GeneID" id="87881293"/>
<evidence type="ECO:0000313" key="2">
    <source>
        <dbReference type="EMBL" id="KAK3305291.1"/>
    </source>
</evidence>
<evidence type="ECO:0000256" key="1">
    <source>
        <dbReference type="SAM" id="MobiDB-lite"/>
    </source>
</evidence>
<dbReference type="EMBL" id="JAUDZG010000004">
    <property type="protein sequence ID" value="KAK3305291.1"/>
    <property type="molecule type" value="Genomic_DNA"/>
</dbReference>
<organism evidence="2 3">
    <name type="scientific">Chaetomium strumarium</name>
    <dbReference type="NCBI Taxonomy" id="1170767"/>
    <lineage>
        <taxon>Eukaryota</taxon>
        <taxon>Fungi</taxon>
        <taxon>Dikarya</taxon>
        <taxon>Ascomycota</taxon>
        <taxon>Pezizomycotina</taxon>
        <taxon>Sordariomycetes</taxon>
        <taxon>Sordariomycetidae</taxon>
        <taxon>Sordariales</taxon>
        <taxon>Chaetomiaceae</taxon>
        <taxon>Chaetomium</taxon>
    </lineage>
</organism>
<protein>
    <recommendedName>
        <fullName evidence="4">NWD NACHT-NTPase N-terminal domain-containing protein</fullName>
    </recommendedName>
</protein>
<accession>A0AAJ0GSG6</accession>
<keyword evidence="3" id="KW-1185">Reference proteome</keyword>
<dbReference type="RefSeq" id="XP_062721071.1">
    <property type="nucleotide sequence ID" value="XM_062862464.1"/>
</dbReference>
<evidence type="ECO:0008006" key="4">
    <source>
        <dbReference type="Google" id="ProtNLM"/>
    </source>
</evidence>
<reference evidence="2" key="2">
    <citation type="submission" date="2023-06" db="EMBL/GenBank/DDBJ databases">
        <authorList>
            <consortium name="Lawrence Berkeley National Laboratory"/>
            <person name="Mondo S.J."/>
            <person name="Hensen N."/>
            <person name="Bonometti L."/>
            <person name="Westerberg I."/>
            <person name="Brannstrom I.O."/>
            <person name="Guillou S."/>
            <person name="Cros-Aarteil S."/>
            <person name="Calhoun S."/>
            <person name="Haridas S."/>
            <person name="Kuo A."/>
            <person name="Pangilinan J."/>
            <person name="Riley R."/>
            <person name="Labutti K."/>
            <person name="Andreopoulos B."/>
            <person name="Lipzen A."/>
            <person name="Chen C."/>
            <person name="Yanf M."/>
            <person name="Daum C."/>
            <person name="Ng V."/>
            <person name="Clum A."/>
            <person name="Steindorff A."/>
            <person name="Ohm R."/>
            <person name="Martin F."/>
            <person name="Silar P."/>
            <person name="Natvig D."/>
            <person name="Lalanne C."/>
            <person name="Gautier V."/>
            <person name="Ament-Velasquez S.L."/>
            <person name="Kruys A."/>
            <person name="Hutchinson M.I."/>
            <person name="Powell A.J."/>
            <person name="Barry K."/>
            <person name="Miller A.N."/>
            <person name="Grigoriev I.V."/>
            <person name="Debuchy R."/>
            <person name="Gladieux P."/>
            <person name="Thoren M.H."/>
            <person name="Johannesson H."/>
        </authorList>
    </citation>
    <scope>NUCLEOTIDE SEQUENCE</scope>
    <source>
        <strain evidence="2">CBS 333.67</strain>
    </source>
</reference>
<dbReference type="Proteomes" id="UP001273166">
    <property type="component" value="Unassembled WGS sequence"/>
</dbReference>
<gene>
    <name evidence="2" type="ORF">B0T15DRAFT_192814</name>
</gene>
<name>A0AAJ0GSG6_9PEZI</name>